<dbReference type="EMBL" id="KV878132">
    <property type="protein sequence ID" value="OJJ05244.1"/>
    <property type="molecule type" value="Genomic_DNA"/>
</dbReference>
<dbReference type="Proteomes" id="UP000184073">
    <property type="component" value="Unassembled WGS sequence"/>
</dbReference>
<evidence type="ECO:0000313" key="4">
    <source>
        <dbReference type="Proteomes" id="UP000184073"/>
    </source>
</evidence>
<sequence>MSHEPGNETTANHHYHGVEQVPSRAVSRMEEEEGLESDSDSDNNSRQSTDPSIGLADWLLATLDTWLHEVIATVFSLACFASIVGVLVAYDQEPTPSLSYGLTLNAIISILATASKSSLVFTIGECIGQLKWVWFHKSPRQVDDMQLFDSASRGPLGSLTVIFKHRGQSLVSLGAIVIILALAFEPFLQQIVTYPIRITADASTPIVATAKQVPYILPTQLDSPASIVYKAQWSDREGDIEPPACPTGNCTWSPFESIGLCHKCEDITALTTVQCKPVFLNTSRQYLGEEQSCFVSPPKGYGYDITVTYSSTTSDGIAIFDKRDGNDLWFEVISPHHAVWSPFSLDGPGPGLTFNNYTYAGIANPQLVMAHAEFSLPANYSLRSTARLDIGPDLKVTKATQCALTVCLQEYEISVSNGAVSSNTTSADFGEILYVDVTNGSVYAEFPEEKAKDSDSGRLGSMGLTRFWKPANRPGTDITLSNTSSIWLNASEFAFEPPALTALSTYIGGDSASRLLITQNSSQQDLGYEETDPAILKTIENGLEHTMGKIASSLTRSAMKHSNTQVNGTISSAKVYVSVNWAWIILPAALQALGVAFLVLTIFTNRRRRLQLWKTSLLAVLFHGLDGWRSVDDRHATVSQMEWDAQGLEVELKAAGEGKDLMLRGVES</sequence>
<protein>
    <submittedName>
        <fullName evidence="3">Uncharacterized protein</fullName>
    </submittedName>
</protein>
<keyword evidence="2" id="KW-1133">Transmembrane helix</keyword>
<dbReference type="AlphaFoldDB" id="A0A1L9PUM3"/>
<gene>
    <name evidence="3" type="ORF">ASPVEDRAFT_44764</name>
</gene>
<proteinExistence type="predicted"/>
<reference evidence="4" key="1">
    <citation type="journal article" date="2017" name="Genome Biol.">
        <title>Comparative genomics reveals high biological diversity and specific adaptations in the industrially and medically important fungal genus Aspergillus.</title>
        <authorList>
            <person name="de Vries R.P."/>
            <person name="Riley R."/>
            <person name="Wiebenga A."/>
            <person name="Aguilar-Osorio G."/>
            <person name="Amillis S."/>
            <person name="Uchima C.A."/>
            <person name="Anderluh G."/>
            <person name="Asadollahi M."/>
            <person name="Askin M."/>
            <person name="Barry K."/>
            <person name="Battaglia E."/>
            <person name="Bayram O."/>
            <person name="Benocci T."/>
            <person name="Braus-Stromeyer S.A."/>
            <person name="Caldana C."/>
            <person name="Canovas D."/>
            <person name="Cerqueira G.C."/>
            <person name="Chen F."/>
            <person name="Chen W."/>
            <person name="Choi C."/>
            <person name="Clum A."/>
            <person name="Dos Santos R.A."/>
            <person name="Damasio A.R."/>
            <person name="Diallinas G."/>
            <person name="Emri T."/>
            <person name="Fekete E."/>
            <person name="Flipphi M."/>
            <person name="Freyberg S."/>
            <person name="Gallo A."/>
            <person name="Gournas C."/>
            <person name="Habgood R."/>
            <person name="Hainaut M."/>
            <person name="Harispe M.L."/>
            <person name="Henrissat B."/>
            <person name="Hilden K.S."/>
            <person name="Hope R."/>
            <person name="Hossain A."/>
            <person name="Karabika E."/>
            <person name="Karaffa L."/>
            <person name="Karanyi Z."/>
            <person name="Krasevec N."/>
            <person name="Kuo A."/>
            <person name="Kusch H."/>
            <person name="LaButti K."/>
            <person name="Lagendijk E.L."/>
            <person name="Lapidus A."/>
            <person name="Levasseur A."/>
            <person name="Lindquist E."/>
            <person name="Lipzen A."/>
            <person name="Logrieco A.F."/>
            <person name="MacCabe A."/>
            <person name="Maekelae M.R."/>
            <person name="Malavazi I."/>
            <person name="Melin P."/>
            <person name="Meyer V."/>
            <person name="Mielnichuk N."/>
            <person name="Miskei M."/>
            <person name="Molnar A.P."/>
            <person name="Mule G."/>
            <person name="Ngan C.Y."/>
            <person name="Orejas M."/>
            <person name="Orosz E."/>
            <person name="Ouedraogo J.P."/>
            <person name="Overkamp K.M."/>
            <person name="Park H.-S."/>
            <person name="Perrone G."/>
            <person name="Piumi F."/>
            <person name="Punt P.J."/>
            <person name="Ram A.F."/>
            <person name="Ramon A."/>
            <person name="Rauscher S."/>
            <person name="Record E."/>
            <person name="Riano-Pachon D.M."/>
            <person name="Robert V."/>
            <person name="Roehrig J."/>
            <person name="Ruller R."/>
            <person name="Salamov A."/>
            <person name="Salih N.S."/>
            <person name="Samson R.A."/>
            <person name="Sandor E."/>
            <person name="Sanguinetti M."/>
            <person name="Schuetze T."/>
            <person name="Sepcic K."/>
            <person name="Shelest E."/>
            <person name="Sherlock G."/>
            <person name="Sophianopoulou V."/>
            <person name="Squina F.M."/>
            <person name="Sun H."/>
            <person name="Susca A."/>
            <person name="Todd R.B."/>
            <person name="Tsang A."/>
            <person name="Unkles S.E."/>
            <person name="van de Wiele N."/>
            <person name="van Rossen-Uffink D."/>
            <person name="Oliveira J.V."/>
            <person name="Vesth T.C."/>
            <person name="Visser J."/>
            <person name="Yu J.-H."/>
            <person name="Zhou M."/>
            <person name="Andersen M.R."/>
            <person name="Archer D.B."/>
            <person name="Baker S.E."/>
            <person name="Benoit I."/>
            <person name="Brakhage A.A."/>
            <person name="Braus G.H."/>
            <person name="Fischer R."/>
            <person name="Frisvad J.C."/>
            <person name="Goldman G.H."/>
            <person name="Houbraken J."/>
            <person name="Oakley B."/>
            <person name="Pocsi I."/>
            <person name="Scazzocchio C."/>
            <person name="Seiboth B."/>
            <person name="vanKuyk P.A."/>
            <person name="Wortman J."/>
            <person name="Dyer P.S."/>
            <person name="Grigoriev I.V."/>
        </authorList>
    </citation>
    <scope>NUCLEOTIDE SEQUENCE [LARGE SCALE GENOMIC DNA]</scope>
    <source>
        <strain evidence="4">CBS 583.65</strain>
    </source>
</reference>
<feature type="transmembrane region" description="Helical" evidence="2">
    <location>
        <begin position="170"/>
        <end position="188"/>
    </location>
</feature>
<dbReference type="OrthoDB" id="5376804at2759"/>
<accession>A0A1L9PUM3</accession>
<keyword evidence="2" id="KW-0812">Transmembrane</keyword>
<feature type="transmembrane region" description="Helical" evidence="2">
    <location>
        <begin position="70"/>
        <end position="90"/>
    </location>
</feature>
<evidence type="ECO:0000313" key="3">
    <source>
        <dbReference type="EMBL" id="OJJ05244.1"/>
    </source>
</evidence>
<feature type="compositionally biased region" description="Acidic residues" evidence="1">
    <location>
        <begin position="30"/>
        <end position="41"/>
    </location>
</feature>
<evidence type="ECO:0000256" key="1">
    <source>
        <dbReference type="SAM" id="MobiDB-lite"/>
    </source>
</evidence>
<feature type="region of interest" description="Disordered" evidence="1">
    <location>
        <begin position="1"/>
        <end position="50"/>
    </location>
</feature>
<dbReference type="RefSeq" id="XP_040671006.1">
    <property type="nucleotide sequence ID" value="XM_040813130.1"/>
</dbReference>
<dbReference type="STRING" id="1036611.A0A1L9PUM3"/>
<dbReference type="VEuPathDB" id="FungiDB:ASPVEDRAFT_44764"/>
<dbReference type="Pfam" id="PF11374">
    <property type="entry name" value="DUF3176"/>
    <property type="match status" value="1"/>
</dbReference>
<dbReference type="InterPro" id="IPR021514">
    <property type="entry name" value="DUF3176"/>
</dbReference>
<dbReference type="GeneID" id="63728641"/>
<name>A0A1L9PUM3_ASPVE</name>
<organism evidence="3 4">
    <name type="scientific">Aspergillus versicolor CBS 583.65</name>
    <dbReference type="NCBI Taxonomy" id="1036611"/>
    <lineage>
        <taxon>Eukaryota</taxon>
        <taxon>Fungi</taxon>
        <taxon>Dikarya</taxon>
        <taxon>Ascomycota</taxon>
        <taxon>Pezizomycotina</taxon>
        <taxon>Eurotiomycetes</taxon>
        <taxon>Eurotiomycetidae</taxon>
        <taxon>Eurotiales</taxon>
        <taxon>Aspergillaceae</taxon>
        <taxon>Aspergillus</taxon>
        <taxon>Aspergillus subgen. Nidulantes</taxon>
    </lineage>
</organism>
<evidence type="ECO:0000256" key="2">
    <source>
        <dbReference type="SAM" id="Phobius"/>
    </source>
</evidence>
<feature type="transmembrane region" description="Helical" evidence="2">
    <location>
        <begin position="581"/>
        <end position="604"/>
    </location>
</feature>
<dbReference type="PANTHER" id="PTHR35394:SF5">
    <property type="entry name" value="DUF3176 DOMAIN-CONTAINING PROTEIN"/>
    <property type="match status" value="1"/>
</dbReference>
<dbReference type="PANTHER" id="PTHR35394">
    <property type="entry name" value="DUF3176 DOMAIN-CONTAINING PROTEIN"/>
    <property type="match status" value="1"/>
</dbReference>
<keyword evidence="4" id="KW-1185">Reference proteome</keyword>
<keyword evidence="2" id="KW-0472">Membrane</keyword>